<dbReference type="Proteomes" id="UP000823847">
    <property type="component" value="Unassembled WGS sequence"/>
</dbReference>
<organism evidence="1 2">
    <name type="scientific">Candidatus Parabacteroides intestinigallinarum</name>
    <dbReference type="NCBI Taxonomy" id="2838722"/>
    <lineage>
        <taxon>Bacteria</taxon>
        <taxon>Pseudomonadati</taxon>
        <taxon>Bacteroidota</taxon>
        <taxon>Bacteroidia</taxon>
        <taxon>Bacteroidales</taxon>
        <taxon>Tannerellaceae</taxon>
        <taxon>Parabacteroides</taxon>
    </lineage>
</organism>
<gene>
    <name evidence="1" type="ORF">H9848_05590</name>
</gene>
<dbReference type="EMBL" id="DXEN01000038">
    <property type="protein sequence ID" value="HIX86061.1"/>
    <property type="molecule type" value="Genomic_DNA"/>
</dbReference>
<dbReference type="AlphaFoldDB" id="A0A9D1XRM9"/>
<sequence length="192" mass="22487">MFNKNLATLKSPDRQAKCMRIQFEIKEMLPDVIAEILHSDKWLTLVNDESHGLRRVTIKDPYFDSEASVDIWEQEIHITTAWSNYTYRIYQKGDSVWCEYIGAYRGLLEQNLLPTITPKENILDSEVLNSSLFGDKKETLRNYSAENLKLKNFRRDNFVAEYQLTSPQDHPKVVYDEFIKEGIPVPPPEEEK</sequence>
<reference evidence="1" key="1">
    <citation type="journal article" date="2021" name="PeerJ">
        <title>Extensive microbial diversity within the chicken gut microbiome revealed by metagenomics and culture.</title>
        <authorList>
            <person name="Gilroy R."/>
            <person name="Ravi A."/>
            <person name="Getino M."/>
            <person name="Pursley I."/>
            <person name="Horton D.L."/>
            <person name="Alikhan N.F."/>
            <person name="Baker D."/>
            <person name="Gharbi K."/>
            <person name="Hall N."/>
            <person name="Watson M."/>
            <person name="Adriaenssens E.M."/>
            <person name="Foster-Nyarko E."/>
            <person name="Jarju S."/>
            <person name="Secka A."/>
            <person name="Antonio M."/>
            <person name="Oren A."/>
            <person name="Chaudhuri R.R."/>
            <person name="La Ragione R."/>
            <person name="Hildebrand F."/>
            <person name="Pallen M.J."/>
        </authorList>
    </citation>
    <scope>NUCLEOTIDE SEQUENCE</scope>
    <source>
        <strain evidence="1">ChiHecec2B26-12326</strain>
    </source>
</reference>
<comment type="caution">
    <text evidence="1">The sequence shown here is derived from an EMBL/GenBank/DDBJ whole genome shotgun (WGS) entry which is preliminary data.</text>
</comment>
<name>A0A9D1XRM9_9BACT</name>
<evidence type="ECO:0000313" key="2">
    <source>
        <dbReference type="Proteomes" id="UP000823847"/>
    </source>
</evidence>
<proteinExistence type="predicted"/>
<protein>
    <submittedName>
        <fullName evidence="1">Uncharacterized protein</fullName>
    </submittedName>
</protein>
<accession>A0A9D1XRM9</accession>
<reference evidence="1" key="2">
    <citation type="submission" date="2021-04" db="EMBL/GenBank/DDBJ databases">
        <authorList>
            <person name="Gilroy R."/>
        </authorList>
    </citation>
    <scope>NUCLEOTIDE SEQUENCE</scope>
    <source>
        <strain evidence="1">ChiHecec2B26-12326</strain>
    </source>
</reference>
<evidence type="ECO:0000313" key="1">
    <source>
        <dbReference type="EMBL" id="HIX86061.1"/>
    </source>
</evidence>